<evidence type="ECO:0000259" key="1">
    <source>
        <dbReference type="PROSITE" id="PS51186"/>
    </source>
</evidence>
<accession>A0ABS0FE77</accession>
<sequence>MKEIKNMETERLLLKPISKSDASFILELYNSETFIKFIGDKKIRSLEDAEKYITEKFLPQLERLGYGNYLIVRKSDEKKIGAVGIFEREGLDVQDIGFSFLDEFQGKGYGFESASKLLEIAFTDFNLNGISAITSKENIASQNLIKKLGLKYLKTIQLPNEDVELLYYELLKTNA</sequence>
<organism evidence="2 3">
    <name type="scientific">Kaistella gelatinilytica</name>
    <dbReference type="NCBI Taxonomy" id="2787636"/>
    <lineage>
        <taxon>Bacteria</taxon>
        <taxon>Pseudomonadati</taxon>
        <taxon>Bacteroidota</taxon>
        <taxon>Flavobacteriia</taxon>
        <taxon>Flavobacteriales</taxon>
        <taxon>Weeksellaceae</taxon>
        <taxon>Chryseobacterium group</taxon>
        <taxon>Kaistella</taxon>
    </lineage>
</organism>
<keyword evidence="3" id="KW-1185">Reference proteome</keyword>
<dbReference type="Gene3D" id="3.40.630.30">
    <property type="match status" value="1"/>
</dbReference>
<dbReference type="InterPro" id="IPR000182">
    <property type="entry name" value="GNAT_dom"/>
</dbReference>
<dbReference type="Pfam" id="PF13302">
    <property type="entry name" value="Acetyltransf_3"/>
    <property type="match status" value="1"/>
</dbReference>
<feature type="domain" description="N-acetyltransferase" evidence="1">
    <location>
        <begin position="12"/>
        <end position="172"/>
    </location>
</feature>
<reference evidence="2 3" key="1">
    <citation type="submission" date="2020-11" db="EMBL/GenBank/DDBJ databases">
        <title>Kaistella gelatinilytica sp. nov., a flavobacterium isolated from Antarctic Soil.</title>
        <authorList>
            <person name="Li J."/>
        </authorList>
    </citation>
    <scope>NUCLEOTIDE SEQUENCE [LARGE SCALE GENOMIC DNA]</scope>
    <source>
        <strain evidence="2 3">G5-32</strain>
    </source>
</reference>
<proteinExistence type="predicted"/>
<dbReference type="InterPro" id="IPR016181">
    <property type="entry name" value="Acyl_CoA_acyltransferase"/>
</dbReference>
<name>A0ABS0FE77_9FLAO</name>
<dbReference type="SUPFAM" id="SSF55729">
    <property type="entry name" value="Acyl-CoA N-acyltransferases (Nat)"/>
    <property type="match status" value="1"/>
</dbReference>
<dbReference type="EMBL" id="JADPVI010000003">
    <property type="protein sequence ID" value="MBF8458016.1"/>
    <property type="molecule type" value="Genomic_DNA"/>
</dbReference>
<evidence type="ECO:0000313" key="2">
    <source>
        <dbReference type="EMBL" id="MBF8458016.1"/>
    </source>
</evidence>
<dbReference type="RefSeq" id="WP_196080482.1">
    <property type="nucleotide sequence ID" value="NZ_JADPVI010000003.1"/>
</dbReference>
<dbReference type="PANTHER" id="PTHR43792">
    <property type="entry name" value="GNAT FAMILY, PUTATIVE (AFU_ORTHOLOGUE AFUA_3G00765)-RELATED-RELATED"/>
    <property type="match status" value="1"/>
</dbReference>
<protein>
    <submittedName>
        <fullName evidence="2">GNAT family N-acetyltransferase</fullName>
    </submittedName>
</protein>
<dbReference type="InterPro" id="IPR051531">
    <property type="entry name" value="N-acetyltransferase"/>
</dbReference>
<comment type="caution">
    <text evidence="2">The sequence shown here is derived from an EMBL/GenBank/DDBJ whole genome shotgun (WGS) entry which is preliminary data.</text>
</comment>
<dbReference type="Proteomes" id="UP000660070">
    <property type="component" value="Unassembled WGS sequence"/>
</dbReference>
<gene>
    <name evidence="2" type="ORF">IV494_12590</name>
</gene>
<dbReference type="PROSITE" id="PS51186">
    <property type="entry name" value="GNAT"/>
    <property type="match status" value="1"/>
</dbReference>
<dbReference type="PANTHER" id="PTHR43792:SF1">
    <property type="entry name" value="N-ACETYLTRANSFERASE DOMAIN-CONTAINING PROTEIN"/>
    <property type="match status" value="1"/>
</dbReference>
<evidence type="ECO:0000313" key="3">
    <source>
        <dbReference type="Proteomes" id="UP000660070"/>
    </source>
</evidence>